<sequence length="226" mass="24596">MKMTSILTACALSAAALLALPSTAKGSLTMLSEGERVRAEFIDGDYLRMESGDPEQGYMLMRDGKLYSVANQGGMTMVIDIADAMRMMGDAMEVPQDDLNNEFEGFVSLEATGRTTTVDGIEGEYYLLTTKENDGTESTEEILMTDNQVVVDFNLAMLNMVEIMLDAMGEELPEGFAHMRANTVEKGLGVMQQDNNYELTDIDATVPAAERFVLPAEPMKLPGMGG</sequence>
<evidence type="ECO:0000256" key="1">
    <source>
        <dbReference type="SAM" id="SignalP"/>
    </source>
</evidence>
<dbReference type="RefSeq" id="WP_034730646.1">
    <property type="nucleotide sequence ID" value="NZ_JPIN01000002.1"/>
</dbReference>
<feature type="chain" id="PRO_5001900222" description="DUF4412 domain-containing protein" evidence="1">
    <location>
        <begin position="25"/>
        <end position="226"/>
    </location>
</feature>
<accession>A0A094IP73</accession>
<protein>
    <recommendedName>
        <fullName evidence="4">DUF4412 domain-containing protein</fullName>
    </recommendedName>
</protein>
<dbReference type="EMBL" id="JPIN01000002">
    <property type="protein sequence ID" value="KFZ29485.1"/>
    <property type="molecule type" value="Genomic_DNA"/>
</dbReference>
<evidence type="ECO:0008006" key="4">
    <source>
        <dbReference type="Google" id="ProtNLM"/>
    </source>
</evidence>
<dbReference type="OrthoDB" id="6238784at2"/>
<organism evidence="2 3">
    <name type="scientific">Pseudidiomarina atlantica</name>
    <dbReference type="NCBI Taxonomy" id="1517416"/>
    <lineage>
        <taxon>Bacteria</taxon>
        <taxon>Pseudomonadati</taxon>
        <taxon>Pseudomonadota</taxon>
        <taxon>Gammaproteobacteria</taxon>
        <taxon>Alteromonadales</taxon>
        <taxon>Idiomarinaceae</taxon>
        <taxon>Pseudidiomarina</taxon>
    </lineage>
</organism>
<comment type="caution">
    <text evidence="2">The sequence shown here is derived from an EMBL/GenBank/DDBJ whole genome shotgun (WGS) entry which is preliminary data.</text>
</comment>
<evidence type="ECO:0000313" key="2">
    <source>
        <dbReference type="EMBL" id="KFZ29485.1"/>
    </source>
</evidence>
<dbReference type="Proteomes" id="UP000053718">
    <property type="component" value="Unassembled WGS sequence"/>
</dbReference>
<proteinExistence type="predicted"/>
<keyword evidence="3" id="KW-1185">Reference proteome</keyword>
<feature type="signal peptide" evidence="1">
    <location>
        <begin position="1"/>
        <end position="24"/>
    </location>
</feature>
<reference evidence="2 3" key="1">
    <citation type="submission" date="2014-06" db="EMBL/GenBank/DDBJ databases">
        <title>Draft genome sequence of Idiomarina sp. MCCC 1A10513.</title>
        <authorList>
            <person name="Du J."/>
            <person name="Lai Q."/>
            <person name="Shao Z."/>
        </authorList>
    </citation>
    <scope>NUCLEOTIDE SEQUENCE [LARGE SCALE GENOMIC DNA]</scope>
    <source>
        <strain evidence="2 3">MCCC 1A10513</strain>
    </source>
</reference>
<name>A0A094IP73_9GAMM</name>
<gene>
    <name evidence="2" type="ORF">IDAT_03820</name>
</gene>
<dbReference type="STRING" id="1517416.IDAT_03820"/>
<keyword evidence="1" id="KW-0732">Signal</keyword>
<evidence type="ECO:0000313" key="3">
    <source>
        <dbReference type="Proteomes" id="UP000053718"/>
    </source>
</evidence>
<dbReference type="eggNOG" id="ENOG503315F">
    <property type="taxonomic scope" value="Bacteria"/>
</dbReference>
<dbReference type="AlphaFoldDB" id="A0A094IP73"/>